<dbReference type="Proteomes" id="UP000268014">
    <property type="component" value="Unassembled WGS sequence"/>
</dbReference>
<evidence type="ECO:0000256" key="1">
    <source>
        <dbReference type="SAM" id="SignalP"/>
    </source>
</evidence>
<feature type="chain" id="PRO_5043123191" evidence="1">
    <location>
        <begin position="27"/>
        <end position="82"/>
    </location>
</feature>
<organism evidence="4">
    <name type="scientific">Haemonchus placei</name>
    <name type="common">Barber's pole worm</name>
    <dbReference type="NCBI Taxonomy" id="6290"/>
    <lineage>
        <taxon>Eukaryota</taxon>
        <taxon>Metazoa</taxon>
        <taxon>Ecdysozoa</taxon>
        <taxon>Nematoda</taxon>
        <taxon>Chromadorea</taxon>
        <taxon>Rhabditida</taxon>
        <taxon>Rhabditina</taxon>
        <taxon>Rhabditomorpha</taxon>
        <taxon>Strongyloidea</taxon>
        <taxon>Trichostrongylidae</taxon>
        <taxon>Haemonchus</taxon>
    </lineage>
</organism>
<dbReference type="WBParaSite" id="HPLM_0000050801-mRNA-1">
    <property type="protein sequence ID" value="HPLM_0000050801-mRNA-1"/>
    <property type="gene ID" value="HPLM_0000050801"/>
</dbReference>
<reference evidence="2 3" key="2">
    <citation type="submission" date="2018-11" db="EMBL/GenBank/DDBJ databases">
        <authorList>
            <consortium name="Pathogen Informatics"/>
        </authorList>
    </citation>
    <scope>NUCLEOTIDE SEQUENCE [LARGE SCALE GENOMIC DNA]</scope>
    <source>
        <strain evidence="2 3">MHpl1</strain>
    </source>
</reference>
<gene>
    <name evidence="2" type="ORF">HPLM_LOCUS509</name>
</gene>
<feature type="signal peptide" evidence="1">
    <location>
        <begin position="1"/>
        <end position="26"/>
    </location>
</feature>
<proteinExistence type="predicted"/>
<accession>A0A0N4VT91</accession>
<keyword evidence="1" id="KW-0732">Signal</keyword>
<name>A0A0N4VT91_HAEPC</name>
<dbReference type="AlphaFoldDB" id="A0A0N4VT91"/>
<reference evidence="4" key="1">
    <citation type="submission" date="2017-02" db="UniProtKB">
        <authorList>
            <consortium name="WormBaseParasite"/>
        </authorList>
    </citation>
    <scope>IDENTIFICATION</scope>
</reference>
<protein>
    <submittedName>
        <fullName evidence="4">CUB domain-containing protein</fullName>
    </submittedName>
</protein>
<dbReference type="EMBL" id="UZAF01000366">
    <property type="protein sequence ID" value="VDO05593.1"/>
    <property type="molecule type" value="Genomic_DNA"/>
</dbReference>
<evidence type="ECO:0000313" key="4">
    <source>
        <dbReference type="WBParaSite" id="HPLM_0000050801-mRNA-1"/>
    </source>
</evidence>
<sequence length="82" mass="9528">MQVSLILEDNILWWLMVATHFPLAGSMRCLVDEGQEEHPMISSEDFPSCEVYYYFERRGGEVFGKRLNYGGGDIVRNIFLIH</sequence>
<keyword evidence="3" id="KW-1185">Reference proteome</keyword>
<evidence type="ECO:0000313" key="2">
    <source>
        <dbReference type="EMBL" id="VDO05593.1"/>
    </source>
</evidence>
<evidence type="ECO:0000313" key="3">
    <source>
        <dbReference type="Proteomes" id="UP000268014"/>
    </source>
</evidence>